<reference evidence="2 3" key="1">
    <citation type="submission" date="2019-05" db="EMBL/GenBank/DDBJ databases">
        <title>Another draft genome of Portunus trituberculatus and its Hox gene families provides insights of decapod evolution.</title>
        <authorList>
            <person name="Jeong J.-H."/>
            <person name="Song I."/>
            <person name="Kim S."/>
            <person name="Choi T."/>
            <person name="Kim D."/>
            <person name="Ryu S."/>
            <person name="Kim W."/>
        </authorList>
    </citation>
    <scope>NUCLEOTIDE SEQUENCE [LARGE SCALE GENOMIC DNA]</scope>
    <source>
        <tissue evidence="2">Muscle</tissue>
    </source>
</reference>
<feature type="compositionally biased region" description="Polar residues" evidence="1">
    <location>
        <begin position="1"/>
        <end position="10"/>
    </location>
</feature>
<sequence>MSELQVNRSATWKEVDGSRWRWSPAQPNPTQPIPTQLNPANPAQPSSAASPHSFLNLQHPRRS</sequence>
<evidence type="ECO:0000313" key="2">
    <source>
        <dbReference type="EMBL" id="MPC42928.1"/>
    </source>
</evidence>
<accession>A0A5B7FCT5</accession>
<gene>
    <name evidence="2" type="ORF">E2C01_036562</name>
</gene>
<protein>
    <submittedName>
        <fullName evidence="2">Uncharacterized protein</fullName>
    </submittedName>
</protein>
<organism evidence="2 3">
    <name type="scientific">Portunus trituberculatus</name>
    <name type="common">Swimming crab</name>
    <name type="synonym">Neptunus trituberculatus</name>
    <dbReference type="NCBI Taxonomy" id="210409"/>
    <lineage>
        <taxon>Eukaryota</taxon>
        <taxon>Metazoa</taxon>
        <taxon>Ecdysozoa</taxon>
        <taxon>Arthropoda</taxon>
        <taxon>Crustacea</taxon>
        <taxon>Multicrustacea</taxon>
        <taxon>Malacostraca</taxon>
        <taxon>Eumalacostraca</taxon>
        <taxon>Eucarida</taxon>
        <taxon>Decapoda</taxon>
        <taxon>Pleocyemata</taxon>
        <taxon>Brachyura</taxon>
        <taxon>Eubrachyura</taxon>
        <taxon>Portunoidea</taxon>
        <taxon>Portunidae</taxon>
        <taxon>Portuninae</taxon>
        <taxon>Portunus</taxon>
    </lineage>
</organism>
<feature type="compositionally biased region" description="Low complexity" evidence="1">
    <location>
        <begin position="39"/>
        <end position="53"/>
    </location>
</feature>
<evidence type="ECO:0000313" key="3">
    <source>
        <dbReference type="Proteomes" id="UP000324222"/>
    </source>
</evidence>
<keyword evidence="3" id="KW-1185">Reference proteome</keyword>
<feature type="region of interest" description="Disordered" evidence="1">
    <location>
        <begin position="1"/>
        <end position="63"/>
    </location>
</feature>
<name>A0A5B7FCT5_PORTR</name>
<dbReference type="AlphaFoldDB" id="A0A5B7FCT5"/>
<dbReference type="EMBL" id="VSRR010005615">
    <property type="protein sequence ID" value="MPC42928.1"/>
    <property type="molecule type" value="Genomic_DNA"/>
</dbReference>
<comment type="caution">
    <text evidence="2">The sequence shown here is derived from an EMBL/GenBank/DDBJ whole genome shotgun (WGS) entry which is preliminary data.</text>
</comment>
<proteinExistence type="predicted"/>
<dbReference type="Proteomes" id="UP000324222">
    <property type="component" value="Unassembled WGS sequence"/>
</dbReference>
<evidence type="ECO:0000256" key="1">
    <source>
        <dbReference type="SAM" id="MobiDB-lite"/>
    </source>
</evidence>